<evidence type="ECO:0000313" key="2">
    <source>
        <dbReference type="Proteomes" id="UP000265955"/>
    </source>
</evidence>
<dbReference type="Proteomes" id="UP000265955">
    <property type="component" value="Unassembled WGS sequence"/>
</dbReference>
<dbReference type="EMBL" id="QYUO01000001">
    <property type="protein sequence ID" value="RJF97552.1"/>
    <property type="molecule type" value="Genomic_DNA"/>
</dbReference>
<name>A0A3A3FMY9_9BURK</name>
<sequence>MKRAQCAREIERPIDCSTRIPSLLWSGMMGAIGIRLRVDKQTVEGCMPVDTDQRSLARKAK</sequence>
<gene>
    <name evidence="1" type="ORF">D3871_02675</name>
</gene>
<dbReference type="AlphaFoldDB" id="A0A3A3FMY9"/>
<reference evidence="2" key="1">
    <citation type="submission" date="2018-09" db="EMBL/GenBank/DDBJ databases">
        <authorList>
            <person name="Zhu H."/>
        </authorList>
    </citation>
    <scope>NUCLEOTIDE SEQUENCE [LARGE SCALE GENOMIC DNA]</scope>
    <source>
        <strain evidence="2">K1R23-30</strain>
    </source>
</reference>
<proteinExistence type="predicted"/>
<protein>
    <submittedName>
        <fullName evidence="1">Uncharacterized protein</fullName>
    </submittedName>
</protein>
<evidence type="ECO:0000313" key="1">
    <source>
        <dbReference type="EMBL" id="RJF97552.1"/>
    </source>
</evidence>
<organism evidence="1 2">
    <name type="scientific">Noviherbaspirillum saxi</name>
    <dbReference type="NCBI Taxonomy" id="2320863"/>
    <lineage>
        <taxon>Bacteria</taxon>
        <taxon>Pseudomonadati</taxon>
        <taxon>Pseudomonadota</taxon>
        <taxon>Betaproteobacteria</taxon>
        <taxon>Burkholderiales</taxon>
        <taxon>Oxalobacteraceae</taxon>
        <taxon>Noviherbaspirillum</taxon>
    </lineage>
</organism>
<comment type="caution">
    <text evidence="1">The sequence shown here is derived from an EMBL/GenBank/DDBJ whole genome shotgun (WGS) entry which is preliminary data.</text>
</comment>
<keyword evidence="2" id="KW-1185">Reference proteome</keyword>
<accession>A0A3A3FMY9</accession>